<feature type="domain" description="F-box" evidence="1">
    <location>
        <begin position="16"/>
        <end position="62"/>
    </location>
</feature>
<sequence>MNIDLEMSSPTKPEPTCLIMSLPDEVVIDIIARVSTRFHPSISAVCRRFRTLVASPELYEARRSLLGRNEHCLYVILKSTGENSESRVYNLRRRPDGGRRLVHISSLPVMPREASFVAAADGSRIHVFGGFSLYDRREPSALSIDCRYHTVQPLPAMPKPMTGTPLAHMMDEKIYVFGCTDYHNKVTAVFNTKTQTWEPEMTEPCIELRHMLHGPNGSVNTIIYDVSEETKWKQKFDTWKNVCVIDDAFYSYDRLYNKLIAYDTKHRDWKEVKGVGTLSPGKKSAVGWPRAVNYGGKLLFLYEKMICRTRELWCAEIAVERRQEGREIWGKVEWSDLVSVGDFDLIESIVAMP</sequence>
<dbReference type="Gene3D" id="1.20.1280.50">
    <property type="match status" value="1"/>
</dbReference>
<dbReference type="InterPro" id="IPR050354">
    <property type="entry name" value="F-box/kelch-repeat_ARATH"/>
</dbReference>
<accession>A0A6J0JL80</accession>
<dbReference type="KEGG" id="rsz:108808769"/>
<dbReference type="PROSITE" id="PS50181">
    <property type="entry name" value="FBOX"/>
    <property type="match status" value="1"/>
</dbReference>
<dbReference type="SMART" id="SM00256">
    <property type="entry name" value="FBOX"/>
    <property type="match status" value="1"/>
</dbReference>
<name>A0A6J0JL80_RAPSA</name>
<gene>
    <name evidence="3" type="primary">LOC108808769</name>
</gene>
<evidence type="ECO:0000259" key="1">
    <source>
        <dbReference type="PROSITE" id="PS50181"/>
    </source>
</evidence>
<dbReference type="AlphaFoldDB" id="A0A6J0JL80"/>
<dbReference type="GeneID" id="108808769"/>
<proteinExistence type="predicted"/>
<dbReference type="InterPro" id="IPR015915">
    <property type="entry name" value="Kelch-typ_b-propeller"/>
</dbReference>
<dbReference type="OrthoDB" id="45365at2759"/>
<keyword evidence="2" id="KW-1185">Reference proteome</keyword>
<dbReference type="PANTHER" id="PTHR24414:SF135">
    <property type="entry name" value="F-BOX DOMAIN-CONTAINING PROTEIN"/>
    <property type="match status" value="1"/>
</dbReference>
<dbReference type="SUPFAM" id="SSF117281">
    <property type="entry name" value="Kelch motif"/>
    <property type="match status" value="1"/>
</dbReference>
<dbReference type="Pfam" id="PF00646">
    <property type="entry name" value="F-box"/>
    <property type="match status" value="1"/>
</dbReference>
<dbReference type="Gene3D" id="2.120.10.80">
    <property type="entry name" value="Kelch-type beta propeller"/>
    <property type="match status" value="1"/>
</dbReference>
<evidence type="ECO:0000313" key="2">
    <source>
        <dbReference type="Proteomes" id="UP000504610"/>
    </source>
</evidence>
<dbReference type="InterPro" id="IPR036047">
    <property type="entry name" value="F-box-like_dom_sf"/>
</dbReference>
<dbReference type="InterPro" id="IPR001810">
    <property type="entry name" value="F-box_dom"/>
</dbReference>
<dbReference type="CDD" id="cd22152">
    <property type="entry name" value="F-box_AtAFR-like"/>
    <property type="match status" value="1"/>
</dbReference>
<evidence type="ECO:0000313" key="3">
    <source>
        <dbReference type="RefSeq" id="XP_018436373.2"/>
    </source>
</evidence>
<reference evidence="2" key="1">
    <citation type="journal article" date="2019" name="Database">
        <title>The radish genome database (RadishGD): an integrated information resource for radish genomics.</title>
        <authorList>
            <person name="Yu H.J."/>
            <person name="Baek S."/>
            <person name="Lee Y.J."/>
            <person name="Cho A."/>
            <person name="Mun J.H."/>
        </authorList>
    </citation>
    <scope>NUCLEOTIDE SEQUENCE [LARGE SCALE GENOMIC DNA]</scope>
    <source>
        <strain evidence="2">cv. WK10039</strain>
    </source>
</reference>
<dbReference type="RefSeq" id="XP_018436373.2">
    <property type="nucleotide sequence ID" value="XM_018580871.2"/>
</dbReference>
<dbReference type="PANTHER" id="PTHR24414">
    <property type="entry name" value="F-BOX/KELCH-REPEAT PROTEIN SKIP4"/>
    <property type="match status" value="1"/>
</dbReference>
<reference evidence="3" key="2">
    <citation type="submission" date="2025-08" db="UniProtKB">
        <authorList>
            <consortium name="RefSeq"/>
        </authorList>
    </citation>
    <scope>IDENTIFICATION</scope>
    <source>
        <tissue evidence="3">Leaf</tissue>
    </source>
</reference>
<dbReference type="InterPro" id="IPR057499">
    <property type="entry name" value="Kelch_FKB95"/>
</dbReference>
<dbReference type="SUPFAM" id="SSF81383">
    <property type="entry name" value="F-box domain"/>
    <property type="match status" value="1"/>
</dbReference>
<dbReference type="Pfam" id="PF25210">
    <property type="entry name" value="Kelch_FKB95"/>
    <property type="match status" value="1"/>
</dbReference>
<organism evidence="2 3">
    <name type="scientific">Raphanus sativus</name>
    <name type="common">Radish</name>
    <name type="synonym">Raphanus raphanistrum var. sativus</name>
    <dbReference type="NCBI Taxonomy" id="3726"/>
    <lineage>
        <taxon>Eukaryota</taxon>
        <taxon>Viridiplantae</taxon>
        <taxon>Streptophyta</taxon>
        <taxon>Embryophyta</taxon>
        <taxon>Tracheophyta</taxon>
        <taxon>Spermatophyta</taxon>
        <taxon>Magnoliopsida</taxon>
        <taxon>eudicotyledons</taxon>
        <taxon>Gunneridae</taxon>
        <taxon>Pentapetalae</taxon>
        <taxon>rosids</taxon>
        <taxon>malvids</taxon>
        <taxon>Brassicales</taxon>
        <taxon>Brassicaceae</taxon>
        <taxon>Brassiceae</taxon>
        <taxon>Raphanus</taxon>
    </lineage>
</organism>
<protein>
    <submittedName>
        <fullName evidence="3">F-box/kelch-repeat protein At4g38940-like</fullName>
    </submittedName>
</protein>
<dbReference type="Proteomes" id="UP000504610">
    <property type="component" value="Chromosome 6"/>
</dbReference>